<keyword evidence="3" id="KW-1185">Reference proteome</keyword>
<feature type="compositionally biased region" description="Low complexity" evidence="1">
    <location>
        <begin position="8"/>
        <end position="23"/>
    </location>
</feature>
<dbReference type="Pfam" id="PF13365">
    <property type="entry name" value="Trypsin_2"/>
    <property type="match status" value="1"/>
</dbReference>
<reference evidence="2" key="2">
    <citation type="submission" date="2013-04" db="UniProtKB">
        <authorList>
            <consortium name="EnsemblPlants"/>
        </authorList>
    </citation>
    <scope>IDENTIFICATION</scope>
</reference>
<dbReference type="HOGENOM" id="CLU_012954_7_2_1"/>
<dbReference type="PANTHER" id="PTHR47389:SF4">
    <property type="entry name" value="OS09G0436400 PROTEIN"/>
    <property type="match status" value="1"/>
</dbReference>
<dbReference type="Gene3D" id="2.40.10.120">
    <property type="match status" value="1"/>
</dbReference>
<evidence type="ECO:0000256" key="1">
    <source>
        <dbReference type="SAM" id="MobiDB-lite"/>
    </source>
</evidence>
<dbReference type="InterPro" id="IPR009003">
    <property type="entry name" value="Peptidase_S1_PA"/>
</dbReference>
<organism evidence="2">
    <name type="scientific">Oryza brachyantha</name>
    <name type="common">malo sina</name>
    <dbReference type="NCBI Taxonomy" id="4533"/>
    <lineage>
        <taxon>Eukaryota</taxon>
        <taxon>Viridiplantae</taxon>
        <taxon>Streptophyta</taxon>
        <taxon>Embryophyta</taxon>
        <taxon>Tracheophyta</taxon>
        <taxon>Spermatophyta</taxon>
        <taxon>Magnoliopsida</taxon>
        <taxon>Liliopsida</taxon>
        <taxon>Poales</taxon>
        <taxon>Poaceae</taxon>
        <taxon>BOP clade</taxon>
        <taxon>Oryzoideae</taxon>
        <taxon>Oryzeae</taxon>
        <taxon>Oryzinae</taxon>
        <taxon>Oryza</taxon>
    </lineage>
</organism>
<dbReference type="EnsemblPlants" id="OB05G14000.1">
    <property type="protein sequence ID" value="OB05G14000.1"/>
    <property type="gene ID" value="OB05G14000"/>
</dbReference>
<dbReference type="PANTHER" id="PTHR47389">
    <property type="entry name" value="OS09G0436400 PROTEIN"/>
    <property type="match status" value="1"/>
</dbReference>
<dbReference type="Proteomes" id="UP000006038">
    <property type="component" value="Chromosome 5"/>
</dbReference>
<accession>J3M476</accession>
<dbReference type="Gramene" id="OB05G14000.1">
    <property type="protein sequence ID" value="OB05G14000.1"/>
    <property type="gene ID" value="OB05G14000"/>
</dbReference>
<dbReference type="AlphaFoldDB" id="J3M476"/>
<reference evidence="2" key="1">
    <citation type="journal article" date="2013" name="Nat. Commun.">
        <title>Whole-genome sequencing of Oryza brachyantha reveals mechanisms underlying Oryza genome evolution.</title>
        <authorList>
            <person name="Chen J."/>
            <person name="Huang Q."/>
            <person name="Gao D."/>
            <person name="Wang J."/>
            <person name="Lang Y."/>
            <person name="Liu T."/>
            <person name="Li B."/>
            <person name="Bai Z."/>
            <person name="Luis Goicoechea J."/>
            <person name="Liang C."/>
            <person name="Chen C."/>
            <person name="Zhang W."/>
            <person name="Sun S."/>
            <person name="Liao Y."/>
            <person name="Zhang X."/>
            <person name="Yang L."/>
            <person name="Song C."/>
            <person name="Wang M."/>
            <person name="Shi J."/>
            <person name="Liu G."/>
            <person name="Liu J."/>
            <person name="Zhou H."/>
            <person name="Zhou W."/>
            <person name="Yu Q."/>
            <person name="An N."/>
            <person name="Chen Y."/>
            <person name="Cai Q."/>
            <person name="Wang B."/>
            <person name="Liu B."/>
            <person name="Min J."/>
            <person name="Huang Y."/>
            <person name="Wu H."/>
            <person name="Li Z."/>
            <person name="Zhang Y."/>
            <person name="Yin Y."/>
            <person name="Song W."/>
            <person name="Jiang J."/>
            <person name="Jackson S.A."/>
            <person name="Wing R.A."/>
            <person name="Wang J."/>
            <person name="Chen M."/>
        </authorList>
    </citation>
    <scope>NUCLEOTIDE SEQUENCE [LARGE SCALE GENOMIC DNA]</scope>
    <source>
        <strain evidence="2">cv. IRGC 101232</strain>
    </source>
</reference>
<dbReference type="OMA" id="THHLPCR"/>
<dbReference type="SUPFAM" id="SSF50494">
    <property type="entry name" value="Trypsin-like serine proteases"/>
    <property type="match status" value="1"/>
</dbReference>
<evidence type="ECO:0008006" key="4">
    <source>
        <dbReference type="Google" id="ProtNLM"/>
    </source>
</evidence>
<sequence>MPPKWSKARAVTAAGASSAAPRVTRLRSRVLGLETAPAGGDPGPLRKTRKRVPPEEKEEEGGSAKAAVDGGSPKIPAPADTVIPCTCRREPKDLRTARDVASTPDKAMVKKAALSVVGILATKPDGKWTALCSGIVVSWNETTRLGTIVTSSHVVCLCGELIDPIPKLLVHLPNKTIVEGRLLFFNAHYRILLLEVLSDSPLHPANFGSNPEFGQEGFALARDDESSLFARRGTVLWQEPPSYLNDMYRLCLSCEVAQCGTGRSVIDQHGDVIGMAFCYQPNILPISILQTCIGMWTKFSRIARPVLDMELRAFELLDVSHQEEHNIRDGFIVTLVYDDSIPASLDMSQGDIIVSYNGQYDFTLHKFEDFLLSLGWDLLANADSSWKVGLELEVYDPVTRTTRSITFT</sequence>
<name>J3M476_ORYBR</name>
<evidence type="ECO:0000313" key="2">
    <source>
        <dbReference type="EnsemblPlants" id="OB05G14000.1"/>
    </source>
</evidence>
<feature type="region of interest" description="Disordered" evidence="1">
    <location>
        <begin position="1"/>
        <end position="82"/>
    </location>
</feature>
<protein>
    <recommendedName>
        <fullName evidence="4">PDZ domain-containing protein</fullName>
    </recommendedName>
</protein>
<evidence type="ECO:0000313" key="3">
    <source>
        <dbReference type="Proteomes" id="UP000006038"/>
    </source>
</evidence>
<proteinExistence type="predicted"/>
<dbReference type="STRING" id="4533.J3M476"/>